<keyword evidence="1" id="KW-0489">Methyltransferase</keyword>
<dbReference type="PANTHER" id="PTHR44942">
    <property type="entry name" value="METHYLTRANSF_11 DOMAIN-CONTAINING PROTEIN"/>
    <property type="match status" value="1"/>
</dbReference>
<proteinExistence type="predicted"/>
<dbReference type="CDD" id="cd02440">
    <property type="entry name" value="AdoMet_MTases"/>
    <property type="match status" value="1"/>
</dbReference>
<accession>A0A1F6UXS3</accession>
<comment type="caution">
    <text evidence="4">The sequence shown here is derived from an EMBL/GenBank/DDBJ whole genome shotgun (WGS) entry which is preliminary data.</text>
</comment>
<gene>
    <name evidence="4" type="ORF">A2645_00265</name>
</gene>
<dbReference type="AlphaFoldDB" id="A0A1F6UXS3"/>
<evidence type="ECO:0000259" key="3">
    <source>
        <dbReference type="Pfam" id="PF13649"/>
    </source>
</evidence>
<dbReference type="EMBL" id="MFTL01000002">
    <property type="protein sequence ID" value="OGI62211.1"/>
    <property type="molecule type" value="Genomic_DNA"/>
</dbReference>
<name>A0A1F6UXS3_9BACT</name>
<dbReference type="Pfam" id="PF13649">
    <property type="entry name" value="Methyltransf_25"/>
    <property type="match status" value="1"/>
</dbReference>
<dbReference type="SUPFAM" id="SSF53335">
    <property type="entry name" value="S-adenosyl-L-methionine-dependent methyltransferases"/>
    <property type="match status" value="1"/>
</dbReference>
<dbReference type="GO" id="GO:0008168">
    <property type="term" value="F:methyltransferase activity"/>
    <property type="evidence" value="ECO:0007669"/>
    <property type="project" value="UniProtKB-KW"/>
</dbReference>
<dbReference type="GO" id="GO:0032259">
    <property type="term" value="P:methylation"/>
    <property type="evidence" value="ECO:0007669"/>
    <property type="project" value="UniProtKB-KW"/>
</dbReference>
<evidence type="ECO:0000313" key="5">
    <source>
        <dbReference type="Proteomes" id="UP000182253"/>
    </source>
</evidence>
<evidence type="ECO:0000256" key="2">
    <source>
        <dbReference type="ARBA" id="ARBA00022679"/>
    </source>
</evidence>
<feature type="domain" description="Methyltransferase" evidence="3">
    <location>
        <begin position="47"/>
        <end position="148"/>
    </location>
</feature>
<evidence type="ECO:0000256" key="1">
    <source>
        <dbReference type="ARBA" id="ARBA00022603"/>
    </source>
</evidence>
<sequence>MTETQKKFGYGNFGNLAEEYELARQKYTSEVIDLLWALFKHQRKCFVLDLGCGTGISTRQIFKKLQEENLANHNILVVGCDKDPLMLEKATAHPENRGESRLTYGVDNAEALSFLDASFDAITAFGSFHWFTSQKAISEIKRVLTPEGFFFVVNKNDTDGFKNGFRKIIKDAVGEELPEIKKDYNAARILDESGFRDIQTQHFICSELFTPEQALLYLQSVSIWNLVPTEKKEKTLNLLKEYCWDSSENGQVRRTIEVKAVFGWNSWE</sequence>
<dbReference type="InterPro" id="IPR029063">
    <property type="entry name" value="SAM-dependent_MTases_sf"/>
</dbReference>
<protein>
    <recommendedName>
        <fullName evidence="3">Methyltransferase domain-containing protein</fullName>
    </recommendedName>
</protein>
<organism evidence="4 5">
    <name type="scientific">Candidatus Nomurabacteria bacterium RIFCSPHIGHO2_01_FULL_39_9</name>
    <dbReference type="NCBI Taxonomy" id="1801735"/>
    <lineage>
        <taxon>Bacteria</taxon>
        <taxon>Candidatus Nomuraibacteriota</taxon>
    </lineage>
</organism>
<keyword evidence="2" id="KW-0808">Transferase</keyword>
<dbReference type="STRING" id="1801735.A2645_00265"/>
<evidence type="ECO:0000313" key="4">
    <source>
        <dbReference type="EMBL" id="OGI62211.1"/>
    </source>
</evidence>
<dbReference type="PANTHER" id="PTHR44942:SF4">
    <property type="entry name" value="METHYLTRANSFERASE TYPE 11 DOMAIN-CONTAINING PROTEIN"/>
    <property type="match status" value="1"/>
</dbReference>
<reference evidence="4 5" key="1">
    <citation type="journal article" date="2016" name="Nat. Commun.">
        <title>Thousands of microbial genomes shed light on interconnected biogeochemical processes in an aquifer system.</title>
        <authorList>
            <person name="Anantharaman K."/>
            <person name="Brown C.T."/>
            <person name="Hug L.A."/>
            <person name="Sharon I."/>
            <person name="Castelle C.J."/>
            <person name="Probst A.J."/>
            <person name="Thomas B.C."/>
            <person name="Singh A."/>
            <person name="Wilkins M.J."/>
            <person name="Karaoz U."/>
            <person name="Brodie E.L."/>
            <person name="Williams K.H."/>
            <person name="Hubbard S.S."/>
            <person name="Banfield J.F."/>
        </authorList>
    </citation>
    <scope>NUCLEOTIDE SEQUENCE [LARGE SCALE GENOMIC DNA]</scope>
</reference>
<dbReference type="Gene3D" id="3.40.50.150">
    <property type="entry name" value="Vaccinia Virus protein VP39"/>
    <property type="match status" value="1"/>
</dbReference>
<dbReference type="InterPro" id="IPR041698">
    <property type="entry name" value="Methyltransf_25"/>
</dbReference>
<dbReference type="InterPro" id="IPR051052">
    <property type="entry name" value="Diverse_substrate_MTase"/>
</dbReference>
<dbReference type="Proteomes" id="UP000182253">
    <property type="component" value="Unassembled WGS sequence"/>
</dbReference>